<dbReference type="AlphaFoldDB" id="A0A0M8P5W1"/>
<proteinExistence type="predicted"/>
<evidence type="ECO:0000256" key="1">
    <source>
        <dbReference type="SAM" id="MobiDB-lite"/>
    </source>
</evidence>
<dbReference type="Proteomes" id="UP000037696">
    <property type="component" value="Unassembled WGS sequence"/>
</dbReference>
<organism evidence="2 3">
    <name type="scientific">Penicillium nordicum</name>
    <dbReference type="NCBI Taxonomy" id="229535"/>
    <lineage>
        <taxon>Eukaryota</taxon>
        <taxon>Fungi</taxon>
        <taxon>Dikarya</taxon>
        <taxon>Ascomycota</taxon>
        <taxon>Pezizomycotina</taxon>
        <taxon>Eurotiomycetes</taxon>
        <taxon>Eurotiomycetidae</taxon>
        <taxon>Eurotiales</taxon>
        <taxon>Aspergillaceae</taxon>
        <taxon>Penicillium</taxon>
    </lineage>
</organism>
<dbReference type="OrthoDB" id="10522993at2759"/>
<feature type="compositionally biased region" description="Basic residues" evidence="1">
    <location>
        <begin position="48"/>
        <end position="57"/>
    </location>
</feature>
<sequence>MFYQYRPFELCNRVSIFAENKPEYDSYHLQRLDGDKKTAKKQYEKNEKTKKKTKKKNKNKRYLVAGIFQDEMPTRRRAYTKLSTR</sequence>
<protein>
    <submittedName>
        <fullName evidence="2">Uncharacterized protein</fullName>
    </submittedName>
</protein>
<accession>A0A0M8P5W1</accession>
<comment type="caution">
    <text evidence="2">The sequence shown here is derived from an EMBL/GenBank/DDBJ whole genome shotgun (WGS) entry which is preliminary data.</text>
</comment>
<reference evidence="2 3" key="1">
    <citation type="submission" date="2015-08" db="EMBL/GenBank/DDBJ databases">
        <title>Genome sequencing of Penicillium nordicum.</title>
        <authorList>
            <person name="Nguyen H.D."/>
            <person name="Seifert K.A."/>
        </authorList>
    </citation>
    <scope>NUCLEOTIDE SEQUENCE [LARGE SCALE GENOMIC DNA]</scope>
    <source>
        <strain evidence="2 3">DAOMC 185683</strain>
    </source>
</reference>
<name>A0A0M8P5W1_9EURO</name>
<dbReference type="EMBL" id="LHQQ01000135">
    <property type="protein sequence ID" value="KOS41331.1"/>
    <property type="molecule type" value="Genomic_DNA"/>
</dbReference>
<evidence type="ECO:0000313" key="2">
    <source>
        <dbReference type="EMBL" id="KOS41331.1"/>
    </source>
</evidence>
<keyword evidence="3" id="KW-1185">Reference proteome</keyword>
<gene>
    <name evidence="2" type="ORF">ACN38_g7794</name>
</gene>
<feature type="region of interest" description="Disordered" evidence="1">
    <location>
        <begin position="35"/>
        <end position="57"/>
    </location>
</feature>
<feature type="compositionally biased region" description="Basic and acidic residues" evidence="1">
    <location>
        <begin position="35"/>
        <end position="47"/>
    </location>
</feature>
<evidence type="ECO:0000313" key="3">
    <source>
        <dbReference type="Proteomes" id="UP000037696"/>
    </source>
</evidence>